<accession>A0AAE6H2Z5</accession>
<dbReference type="Proteomes" id="UP000831804">
    <property type="component" value="Segment"/>
</dbReference>
<dbReference type="InterPro" id="IPR020122">
    <property type="entry name" value="Alphabaculovirus_Y056"/>
</dbReference>
<keyword evidence="2" id="KW-1185">Reference proteome</keyword>
<evidence type="ECO:0000313" key="2">
    <source>
        <dbReference type="Proteomes" id="UP000831804"/>
    </source>
</evidence>
<evidence type="ECO:0000313" key="1">
    <source>
        <dbReference type="EMBL" id="QDL57049.1"/>
    </source>
</evidence>
<dbReference type="EMBL" id="MK558262">
    <property type="protein sequence ID" value="QDL57049.1"/>
    <property type="molecule type" value="Genomic_DNA"/>
</dbReference>
<dbReference type="Pfam" id="PF10891">
    <property type="entry name" value="DUF2719"/>
    <property type="match status" value="1"/>
</dbReference>
<sequence>MLRAFKRCFGISSDEQSRADNVVLCPRCYFVASGHVSVEDYARMHIEFNEQFAEKCSNNFTVTRPKTWLNYTNCPVLYYPLF</sequence>
<organism evidence="1 2">
    <name type="scientific">Dione juno nucleopolyhedrovirus</name>
    <dbReference type="NCBI Taxonomy" id="2594175"/>
    <lineage>
        <taxon>Viruses</taxon>
        <taxon>Viruses incertae sedis</taxon>
        <taxon>Naldaviricetes</taxon>
        <taxon>Lefavirales</taxon>
        <taxon>Baculoviridae</taxon>
        <taxon>Alphabaculovirus</taxon>
        <taxon>Alphabaculovirus dijunonis</taxon>
    </lineage>
</organism>
<protein>
    <submittedName>
        <fullName evidence="1">Uncharacterized protein</fullName>
    </submittedName>
</protein>
<gene>
    <name evidence="1" type="ORF">DijuNPV-ORF-103</name>
</gene>
<name>A0AAE6H2Z5_9ABAC</name>
<reference evidence="1" key="1">
    <citation type="journal article" date="2019" name="Viruses">
        <title>A Nymphalid-Infecting Group I Alphabaculovirus Isolated from the Major Passion Fruit Caterpillar Pest Dione juno juno (Lepidoptera: Nymphalidae).</title>
        <authorList>
            <person name="Ribeiro B.M."/>
            <person name="Dos Santos E.R."/>
            <person name="Trentin L.B."/>
            <person name="da Silva L.A."/>
            <person name="de Melo F.L."/>
            <person name="Kitajima E.W."/>
            <person name="Ardisson-Araujo D.M.P."/>
        </authorList>
    </citation>
    <scope>NUCLEOTIDE SEQUENCE</scope>
    <source>
        <strain evidence="1">Araguari-MG</strain>
    </source>
</reference>
<proteinExistence type="predicted"/>